<keyword evidence="1" id="KW-0479">Metal-binding</keyword>
<dbReference type="InterPro" id="IPR018163">
    <property type="entry name" value="Thr/Ala-tRNA-synth_IIc_edit"/>
</dbReference>
<evidence type="ECO:0000313" key="3">
    <source>
        <dbReference type="EMBL" id="RLP68179.1"/>
    </source>
</evidence>
<dbReference type="PANTHER" id="PTHR43462">
    <property type="entry name" value="ALANYL-TRNA EDITING PROTEIN"/>
    <property type="match status" value="1"/>
</dbReference>
<dbReference type="InterPro" id="IPR051335">
    <property type="entry name" value="Alanyl-tRNA_Editing_Enzymes"/>
</dbReference>
<sequence length="294" mass="30865">MALPTSDTIVTYPDGATSSTGTVLHSEPFAGGRSAVLVDTTAFHPVDGAWPDQPADRGTLTASQGQQPIVDAVVGGILDNKVHLGADLTVRTGTDGWIFVVAHIIEGAPPAIGEQVRIEVDREYRSALSAAHTACHLAALALDAALSSAWSKTVPTDALGNPAFDALAIQSSRMHPNRSVDTYRIGKSLRRKGFASSALDEPSAVAERVNMQLAEWVTAGGVVRIDRNDHTLTARRTWVCELPSGLTNIPCGGTHIGNINELSAIRASLTTRGIDGGRELTMETVATPTTAMGN</sequence>
<evidence type="ECO:0000313" key="4">
    <source>
        <dbReference type="Proteomes" id="UP000270299"/>
    </source>
</evidence>
<keyword evidence="2" id="KW-0862">Zinc</keyword>
<dbReference type="GO" id="GO:0000166">
    <property type="term" value="F:nucleotide binding"/>
    <property type="evidence" value="ECO:0007669"/>
    <property type="project" value="InterPro"/>
</dbReference>
<accession>A0A3L6ZJL7</accession>
<dbReference type="GO" id="GO:0046872">
    <property type="term" value="F:metal ion binding"/>
    <property type="evidence" value="ECO:0007669"/>
    <property type="project" value="UniProtKB-KW"/>
</dbReference>
<reference evidence="3 4" key="1">
    <citation type="submission" date="2018-10" db="EMBL/GenBank/DDBJ databases">
        <authorList>
            <person name="Li J."/>
        </authorList>
    </citation>
    <scope>NUCLEOTIDE SEQUENCE [LARGE SCALE GENOMIC DNA]</scope>
    <source>
        <strain evidence="3 4">CCTCC AB209002</strain>
    </source>
</reference>
<dbReference type="GO" id="GO:0002161">
    <property type="term" value="F:aminoacyl-tRNA deacylase activity"/>
    <property type="evidence" value="ECO:0007669"/>
    <property type="project" value="UniProtKB-ARBA"/>
</dbReference>
<organism evidence="3 4">
    <name type="scientific">Mycetocola manganoxydans</name>
    <dbReference type="NCBI Taxonomy" id="699879"/>
    <lineage>
        <taxon>Bacteria</taxon>
        <taxon>Bacillati</taxon>
        <taxon>Actinomycetota</taxon>
        <taxon>Actinomycetes</taxon>
        <taxon>Micrococcales</taxon>
        <taxon>Microbacteriaceae</taxon>
        <taxon>Mycetocola</taxon>
    </lineage>
</organism>
<dbReference type="SUPFAM" id="SSF55186">
    <property type="entry name" value="ThrRS/AlaRS common domain"/>
    <property type="match status" value="1"/>
</dbReference>
<dbReference type="OrthoDB" id="6396444at2"/>
<dbReference type="EMBL" id="RCUV01000023">
    <property type="protein sequence ID" value="RLP68179.1"/>
    <property type="molecule type" value="Genomic_DNA"/>
</dbReference>
<dbReference type="RefSeq" id="WP_121673985.1">
    <property type="nucleotide sequence ID" value="NZ_BMXM01000014.1"/>
</dbReference>
<proteinExistence type="predicted"/>
<dbReference type="Proteomes" id="UP000270299">
    <property type="component" value="Unassembled WGS sequence"/>
</dbReference>
<keyword evidence="4" id="KW-1185">Reference proteome</keyword>
<protein>
    <submittedName>
        <fullName evidence="3">Metal-dependent hydrolase</fullName>
    </submittedName>
</protein>
<dbReference type="PANTHER" id="PTHR43462:SF1">
    <property type="entry name" value="ALANYL-TRNA EDITING PROTEIN AARSD1"/>
    <property type="match status" value="1"/>
</dbReference>
<dbReference type="AlphaFoldDB" id="A0A3L6ZJL7"/>
<evidence type="ECO:0000256" key="2">
    <source>
        <dbReference type="ARBA" id="ARBA00022833"/>
    </source>
</evidence>
<dbReference type="Gene3D" id="3.30.980.10">
    <property type="entry name" value="Threonyl-trna Synthetase, Chain A, domain 2"/>
    <property type="match status" value="1"/>
</dbReference>
<name>A0A3L6ZJL7_9MICO</name>
<keyword evidence="3" id="KW-0378">Hydrolase</keyword>
<comment type="caution">
    <text evidence="3">The sequence shown here is derived from an EMBL/GenBank/DDBJ whole genome shotgun (WGS) entry which is preliminary data.</text>
</comment>
<evidence type="ECO:0000256" key="1">
    <source>
        <dbReference type="ARBA" id="ARBA00022723"/>
    </source>
</evidence>
<gene>
    <name evidence="3" type="ORF">D9V29_14210</name>
</gene>